<keyword evidence="3" id="KW-0378">Hydrolase</keyword>
<dbReference type="GO" id="GO:0008610">
    <property type="term" value="P:lipid biosynthetic process"/>
    <property type="evidence" value="ECO:0007669"/>
    <property type="project" value="TreeGrafter"/>
</dbReference>
<dbReference type="Gene3D" id="3.40.50.1820">
    <property type="entry name" value="alpha/beta hydrolase"/>
    <property type="match status" value="1"/>
</dbReference>
<dbReference type="AlphaFoldDB" id="A0AAJ1MYG0"/>
<comment type="similarity">
    <text evidence="1">Belongs to the thioesterase family.</text>
</comment>
<proteinExistence type="inferred from homology"/>
<sequence>MSNQRPHLVMFHHAGGNAASMSEFAKGFIDDFNVIQLEMPGRGRRRQESLLYHADQVIEDFASRIPTQGKIILLGHSLGAYIAYLMAAYCRVQSHQRQIILVAISNSPIHCRQRFSYLNSGETTHQQLLQFAKFADQLPDWLRQDPLLLQQFLQVLEADLNVANSINPAQSAPLDNIPLLVIYGTNDPLLPTPPLRWQECTRQAFHLIKLPGGHFILSQQGPQIQKIITDFIGKQSCIEE</sequence>
<evidence type="ECO:0000313" key="4">
    <source>
        <dbReference type="Proteomes" id="UP001222434"/>
    </source>
</evidence>
<dbReference type="InterPro" id="IPR001031">
    <property type="entry name" value="Thioesterase"/>
</dbReference>
<dbReference type="InterPro" id="IPR029058">
    <property type="entry name" value="AB_hydrolase_fold"/>
</dbReference>
<evidence type="ECO:0000313" key="3">
    <source>
        <dbReference type="EMBL" id="MDE1477850.1"/>
    </source>
</evidence>
<reference evidence="3" key="2">
    <citation type="journal article" date="2022" name="J. Evol. Biol.">
        <title>Pre- and post-association barriers to host switching in sympatric mutualists.</title>
        <authorList>
            <person name="Dinges Z.M."/>
            <person name="Phillips R.K."/>
            <person name="Lively C.M."/>
            <person name="Bashey F."/>
        </authorList>
    </citation>
    <scope>NUCLEOTIDE SEQUENCE</scope>
    <source>
        <strain evidence="3">MC_266_E_2016</strain>
    </source>
</reference>
<dbReference type="SUPFAM" id="SSF53474">
    <property type="entry name" value="alpha/beta-Hydrolases"/>
    <property type="match status" value="1"/>
</dbReference>
<dbReference type="PANTHER" id="PTHR11487:SF0">
    <property type="entry name" value="S-ACYL FATTY ACID SYNTHASE THIOESTERASE, MEDIUM CHAIN"/>
    <property type="match status" value="1"/>
</dbReference>
<dbReference type="Proteomes" id="UP001222434">
    <property type="component" value="Unassembled WGS sequence"/>
</dbReference>
<dbReference type="InterPro" id="IPR012223">
    <property type="entry name" value="TEII"/>
</dbReference>
<dbReference type="EMBL" id="JAILSO010000015">
    <property type="protein sequence ID" value="MDE1477850.1"/>
    <property type="molecule type" value="Genomic_DNA"/>
</dbReference>
<accession>A0AAJ1MYG0</accession>
<evidence type="ECO:0000256" key="1">
    <source>
        <dbReference type="ARBA" id="ARBA00007169"/>
    </source>
</evidence>
<dbReference type="Pfam" id="PF00975">
    <property type="entry name" value="Thioesterase"/>
    <property type="match status" value="1"/>
</dbReference>
<dbReference type="RefSeq" id="WP_274712029.1">
    <property type="nucleotide sequence ID" value="NZ_JAILSO010000015.1"/>
</dbReference>
<evidence type="ECO:0000259" key="2">
    <source>
        <dbReference type="Pfam" id="PF00975"/>
    </source>
</evidence>
<dbReference type="PANTHER" id="PTHR11487">
    <property type="entry name" value="THIOESTERASE"/>
    <property type="match status" value="1"/>
</dbReference>
<dbReference type="GO" id="GO:0016787">
    <property type="term" value="F:hydrolase activity"/>
    <property type="evidence" value="ECO:0007669"/>
    <property type="project" value="UniProtKB-KW"/>
</dbReference>
<name>A0AAJ1MYG0_XENBV</name>
<organism evidence="3 4">
    <name type="scientific">Xenorhabdus bovienii</name>
    <name type="common">Xenorhabdus nematophila subsp. bovienii</name>
    <dbReference type="NCBI Taxonomy" id="40576"/>
    <lineage>
        <taxon>Bacteria</taxon>
        <taxon>Pseudomonadati</taxon>
        <taxon>Pseudomonadota</taxon>
        <taxon>Gammaproteobacteria</taxon>
        <taxon>Enterobacterales</taxon>
        <taxon>Morganellaceae</taxon>
        <taxon>Xenorhabdus</taxon>
    </lineage>
</organism>
<reference evidence="3" key="1">
    <citation type="submission" date="2021-08" db="EMBL/GenBank/DDBJ databases">
        <authorList>
            <person name="Papudeshi B."/>
            <person name="Bashey-Visser F."/>
        </authorList>
    </citation>
    <scope>NUCLEOTIDE SEQUENCE</scope>
    <source>
        <strain evidence="3">MC_266_E_2016</strain>
    </source>
</reference>
<feature type="domain" description="Thioesterase" evidence="2">
    <location>
        <begin position="7"/>
        <end position="230"/>
    </location>
</feature>
<gene>
    <name evidence="3" type="ORF">KKJ01_06240</name>
</gene>
<comment type="caution">
    <text evidence="3">The sequence shown here is derived from an EMBL/GenBank/DDBJ whole genome shotgun (WGS) entry which is preliminary data.</text>
</comment>
<protein>
    <submittedName>
        <fullName evidence="3">Alpha/beta fold hydrolase</fullName>
    </submittedName>
</protein>